<sequence length="133" mass="14758">MSRHKFFVDIISLKVTIGWEFGFIETGDDPRIPVVASITARGLKFHQRRLHGGIQLIEVSSMLGKGFLNLIVELGISFSMGVYGSNRHNVVEDLTDLGRLERCSGGDHRGDKQIEGYEHDATDGVSKMDIDVV</sequence>
<comment type="caution">
    <text evidence="1">The sequence shown here is derived from an EMBL/GenBank/DDBJ whole genome shotgun (WGS) entry which is preliminary data.</text>
</comment>
<gene>
    <name evidence="1" type="ORF">FEM48_Zijuj02G0072300</name>
</gene>
<dbReference type="Proteomes" id="UP000813462">
    <property type="component" value="Unassembled WGS sequence"/>
</dbReference>
<proteinExistence type="predicted"/>
<dbReference type="EMBL" id="JAEACU010000002">
    <property type="protein sequence ID" value="KAH7542426.1"/>
    <property type="molecule type" value="Genomic_DNA"/>
</dbReference>
<reference evidence="1" key="1">
    <citation type="journal article" date="2021" name="Front. Plant Sci.">
        <title>Chromosome-Scale Genome Assembly for Chinese Sour Jujube and Insights Into Its Genome Evolution and Domestication Signature.</title>
        <authorList>
            <person name="Shen L.-Y."/>
            <person name="Luo H."/>
            <person name="Wang X.-L."/>
            <person name="Wang X.-M."/>
            <person name="Qiu X.-J."/>
            <person name="Liu H."/>
            <person name="Zhou S.-S."/>
            <person name="Jia K.-H."/>
            <person name="Nie S."/>
            <person name="Bao Y.-T."/>
            <person name="Zhang R.-G."/>
            <person name="Yun Q.-Z."/>
            <person name="Chai Y.-H."/>
            <person name="Lu J.-Y."/>
            <person name="Li Y."/>
            <person name="Zhao S.-W."/>
            <person name="Mao J.-F."/>
            <person name="Jia S.-G."/>
            <person name="Mao Y.-M."/>
        </authorList>
    </citation>
    <scope>NUCLEOTIDE SEQUENCE</scope>
    <source>
        <strain evidence="1">AT0</strain>
        <tissue evidence="1">Leaf</tissue>
    </source>
</reference>
<protein>
    <submittedName>
        <fullName evidence="1">Uncharacterized protein</fullName>
    </submittedName>
</protein>
<dbReference type="AlphaFoldDB" id="A0A978VUD1"/>
<evidence type="ECO:0000313" key="2">
    <source>
        <dbReference type="Proteomes" id="UP000813462"/>
    </source>
</evidence>
<name>A0A978VUD1_ZIZJJ</name>
<organism evidence="1 2">
    <name type="scientific">Ziziphus jujuba var. spinosa</name>
    <dbReference type="NCBI Taxonomy" id="714518"/>
    <lineage>
        <taxon>Eukaryota</taxon>
        <taxon>Viridiplantae</taxon>
        <taxon>Streptophyta</taxon>
        <taxon>Embryophyta</taxon>
        <taxon>Tracheophyta</taxon>
        <taxon>Spermatophyta</taxon>
        <taxon>Magnoliopsida</taxon>
        <taxon>eudicotyledons</taxon>
        <taxon>Gunneridae</taxon>
        <taxon>Pentapetalae</taxon>
        <taxon>rosids</taxon>
        <taxon>fabids</taxon>
        <taxon>Rosales</taxon>
        <taxon>Rhamnaceae</taxon>
        <taxon>Paliureae</taxon>
        <taxon>Ziziphus</taxon>
    </lineage>
</organism>
<evidence type="ECO:0000313" key="1">
    <source>
        <dbReference type="EMBL" id="KAH7542426.1"/>
    </source>
</evidence>
<accession>A0A978VUD1</accession>